<reference evidence="2 3" key="1">
    <citation type="submission" date="2017-03" db="EMBL/GenBank/DDBJ databases">
        <title>Genome sequence of Clostridium oryzae DSM 28571.</title>
        <authorList>
            <person name="Poehlein A."/>
            <person name="Daniel R."/>
        </authorList>
    </citation>
    <scope>NUCLEOTIDE SEQUENCE [LARGE SCALE GENOMIC DNA]</scope>
    <source>
        <strain evidence="2 3">DSM 28571</strain>
    </source>
</reference>
<evidence type="ECO:0000313" key="3">
    <source>
        <dbReference type="Proteomes" id="UP000190080"/>
    </source>
</evidence>
<protein>
    <submittedName>
        <fullName evidence="2">Queuosine transporter QueT</fullName>
    </submittedName>
</protein>
<dbReference type="InterPro" id="IPR010387">
    <property type="entry name" value="QueT"/>
</dbReference>
<dbReference type="RefSeq" id="WP_079426984.1">
    <property type="nucleotide sequence ID" value="NZ_MZGV01000055.1"/>
</dbReference>
<feature type="transmembrane region" description="Helical" evidence="1">
    <location>
        <begin position="44"/>
        <end position="65"/>
    </location>
</feature>
<dbReference type="OrthoDB" id="9786793at2"/>
<feature type="transmembrane region" description="Helical" evidence="1">
    <location>
        <begin position="71"/>
        <end position="91"/>
    </location>
</feature>
<evidence type="ECO:0000313" key="2">
    <source>
        <dbReference type="EMBL" id="OPJ58494.1"/>
    </source>
</evidence>
<keyword evidence="3" id="KW-1185">Reference proteome</keyword>
<dbReference type="Gene3D" id="1.10.1760.20">
    <property type="match status" value="1"/>
</dbReference>
<dbReference type="PANTHER" id="PTHR40044:SF1">
    <property type="entry name" value="INTEGRAL MEMBRANE PROTEIN"/>
    <property type="match status" value="1"/>
</dbReference>
<organism evidence="2 3">
    <name type="scientific">Clostridium oryzae</name>
    <dbReference type="NCBI Taxonomy" id="1450648"/>
    <lineage>
        <taxon>Bacteria</taxon>
        <taxon>Bacillati</taxon>
        <taxon>Bacillota</taxon>
        <taxon>Clostridia</taxon>
        <taxon>Eubacteriales</taxon>
        <taxon>Clostridiaceae</taxon>
        <taxon>Clostridium</taxon>
    </lineage>
</organism>
<comment type="caution">
    <text evidence="2">The sequence shown here is derived from an EMBL/GenBank/DDBJ whole genome shotgun (WGS) entry which is preliminary data.</text>
</comment>
<keyword evidence="1" id="KW-1133">Transmembrane helix</keyword>
<dbReference type="STRING" id="1450648.CLORY_35610"/>
<feature type="transmembrane region" description="Helical" evidence="1">
    <location>
        <begin position="103"/>
        <end position="123"/>
    </location>
</feature>
<sequence>MKFSTKQLVTSAMVAAIYVVVTLFIVPALSFQSIQFRIAEAFTALPYFSPIFIPSLFIGCIISNLGSPLGVIDIALGSLATLISACLTYLIGKSSIKYKKFLAPLPPVIINALVVGFELNYILKLPLLLTMLQVGIGEFVCAYILGLVLISFIEKNSKFKKLFSGEK</sequence>
<dbReference type="AlphaFoldDB" id="A0A1V4IF67"/>
<dbReference type="EMBL" id="MZGV01000055">
    <property type="protein sequence ID" value="OPJ58494.1"/>
    <property type="molecule type" value="Genomic_DNA"/>
</dbReference>
<gene>
    <name evidence="2" type="primary">queT</name>
    <name evidence="2" type="ORF">CLORY_35610</name>
</gene>
<proteinExistence type="predicted"/>
<name>A0A1V4IF67_9CLOT</name>
<dbReference type="Pfam" id="PF06177">
    <property type="entry name" value="QueT"/>
    <property type="match status" value="1"/>
</dbReference>
<keyword evidence="1" id="KW-0472">Membrane</keyword>
<dbReference type="PIRSF" id="PIRSF031501">
    <property type="entry name" value="QueT"/>
    <property type="match status" value="1"/>
</dbReference>
<accession>A0A1V4IF67</accession>
<feature type="transmembrane region" description="Helical" evidence="1">
    <location>
        <begin position="129"/>
        <end position="153"/>
    </location>
</feature>
<dbReference type="PANTHER" id="PTHR40044">
    <property type="entry name" value="INTEGRAL MEMBRANE PROTEIN-RELATED"/>
    <property type="match status" value="1"/>
</dbReference>
<dbReference type="Proteomes" id="UP000190080">
    <property type="component" value="Unassembled WGS sequence"/>
</dbReference>
<keyword evidence="1" id="KW-0812">Transmembrane</keyword>
<evidence type="ECO:0000256" key="1">
    <source>
        <dbReference type="SAM" id="Phobius"/>
    </source>
</evidence>
<feature type="transmembrane region" description="Helical" evidence="1">
    <location>
        <begin position="12"/>
        <end position="32"/>
    </location>
</feature>